<evidence type="ECO:0000313" key="2">
    <source>
        <dbReference type="EMBL" id="CAG5110868.1"/>
    </source>
</evidence>
<name>A0A8J2HPX6_COTCN</name>
<feature type="region of interest" description="Disordered" evidence="1">
    <location>
        <begin position="1"/>
        <end position="26"/>
    </location>
</feature>
<evidence type="ECO:0000313" key="3">
    <source>
        <dbReference type="Proteomes" id="UP000786811"/>
    </source>
</evidence>
<dbReference type="EMBL" id="CAJNRD030001892">
    <property type="protein sequence ID" value="CAG5110868.1"/>
    <property type="molecule type" value="Genomic_DNA"/>
</dbReference>
<feature type="compositionally biased region" description="Acidic residues" evidence="1">
    <location>
        <begin position="17"/>
        <end position="26"/>
    </location>
</feature>
<protein>
    <recommendedName>
        <fullName evidence="4">BED-type domain-containing protein</fullName>
    </recommendedName>
</protein>
<evidence type="ECO:0008006" key="4">
    <source>
        <dbReference type="Google" id="ProtNLM"/>
    </source>
</evidence>
<dbReference type="OrthoDB" id="7616206at2759"/>
<sequence length="154" mass="17798">MNVDILSKSESNSQSEVETEGTDNETELDQNQKEFHNKIENSPLLSETFFTIDVTQSTDKNLIAECNFCHPKKIIRGSTRTTSNYTSHLEVKIKSRWSCVFDQETFEKNVTTYVLKSLLPFSSVEDPHFRKIFDVSSLHKPFLNSNMPLRKCQK</sequence>
<reference evidence="2" key="1">
    <citation type="submission" date="2021-04" db="EMBL/GenBank/DDBJ databases">
        <authorList>
            <person name="Chebbi M.A.C M."/>
        </authorList>
    </citation>
    <scope>NUCLEOTIDE SEQUENCE</scope>
</reference>
<evidence type="ECO:0000256" key="1">
    <source>
        <dbReference type="SAM" id="MobiDB-lite"/>
    </source>
</evidence>
<organism evidence="2 3">
    <name type="scientific">Cotesia congregata</name>
    <name type="common">Parasitoid wasp</name>
    <name type="synonym">Apanteles congregatus</name>
    <dbReference type="NCBI Taxonomy" id="51543"/>
    <lineage>
        <taxon>Eukaryota</taxon>
        <taxon>Metazoa</taxon>
        <taxon>Ecdysozoa</taxon>
        <taxon>Arthropoda</taxon>
        <taxon>Hexapoda</taxon>
        <taxon>Insecta</taxon>
        <taxon>Pterygota</taxon>
        <taxon>Neoptera</taxon>
        <taxon>Endopterygota</taxon>
        <taxon>Hymenoptera</taxon>
        <taxon>Apocrita</taxon>
        <taxon>Ichneumonoidea</taxon>
        <taxon>Braconidae</taxon>
        <taxon>Microgastrinae</taxon>
        <taxon>Cotesia</taxon>
    </lineage>
</organism>
<accession>A0A8J2HPX6</accession>
<proteinExistence type="predicted"/>
<dbReference type="AlphaFoldDB" id="A0A8J2HPX6"/>
<dbReference type="Proteomes" id="UP000786811">
    <property type="component" value="Unassembled WGS sequence"/>
</dbReference>
<keyword evidence="3" id="KW-1185">Reference proteome</keyword>
<gene>
    <name evidence="2" type="ORF">HICCMSTLAB_LOCUS14105</name>
</gene>
<comment type="caution">
    <text evidence="2">The sequence shown here is derived from an EMBL/GenBank/DDBJ whole genome shotgun (WGS) entry which is preliminary data.</text>
</comment>